<comment type="subcellular location">
    <subcellularLocation>
        <location evidence="1">Cell membrane</location>
        <topology evidence="1">Multi-pass membrane protein</topology>
    </subcellularLocation>
</comment>
<feature type="domain" description="G-protein coupled receptors family 3 profile" evidence="14">
    <location>
        <begin position="582"/>
        <end position="846"/>
    </location>
</feature>
<evidence type="ECO:0000256" key="7">
    <source>
        <dbReference type="ARBA" id="ARBA00023040"/>
    </source>
</evidence>
<dbReference type="PRINTS" id="PR00248">
    <property type="entry name" value="GPCRMGR"/>
</dbReference>
<dbReference type="PROSITE" id="PS00981">
    <property type="entry name" value="G_PROTEIN_RECEP_F3_3"/>
    <property type="match status" value="1"/>
</dbReference>
<dbReference type="Proteomes" id="UP000694569">
    <property type="component" value="Unplaced"/>
</dbReference>
<dbReference type="InterPro" id="IPR028082">
    <property type="entry name" value="Peripla_BP_I"/>
</dbReference>
<evidence type="ECO:0000313" key="15">
    <source>
        <dbReference type="Ensembl" id="ENSLLEP00000014721.1"/>
    </source>
</evidence>
<dbReference type="InterPro" id="IPR017979">
    <property type="entry name" value="GPCR_3_CS"/>
</dbReference>
<evidence type="ECO:0000256" key="12">
    <source>
        <dbReference type="SAM" id="Phobius"/>
    </source>
</evidence>
<feature type="transmembrane region" description="Helical" evidence="12">
    <location>
        <begin position="618"/>
        <end position="640"/>
    </location>
</feature>
<organism evidence="15 16">
    <name type="scientific">Leptobrachium leishanense</name>
    <name type="common">Leishan spiny toad</name>
    <dbReference type="NCBI Taxonomy" id="445787"/>
    <lineage>
        <taxon>Eukaryota</taxon>
        <taxon>Metazoa</taxon>
        <taxon>Chordata</taxon>
        <taxon>Craniata</taxon>
        <taxon>Vertebrata</taxon>
        <taxon>Euteleostomi</taxon>
        <taxon>Amphibia</taxon>
        <taxon>Batrachia</taxon>
        <taxon>Anura</taxon>
        <taxon>Pelobatoidea</taxon>
        <taxon>Megophryidae</taxon>
        <taxon>Leptobrachium</taxon>
    </lineage>
</organism>
<keyword evidence="10" id="KW-0325">Glycoprotein</keyword>
<feature type="transmembrane region" description="Helical" evidence="12">
    <location>
        <begin position="585"/>
        <end position="606"/>
    </location>
</feature>
<dbReference type="Pfam" id="PF01094">
    <property type="entry name" value="ANF_receptor"/>
    <property type="match status" value="1"/>
</dbReference>
<dbReference type="InterPro" id="IPR017978">
    <property type="entry name" value="GPCR_3_C"/>
</dbReference>
<dbReference type="GO" id="GO:0005886">
    <property type="term" value="C:plasma membrane"/>
    <property type="evidence" value="ECO:0007669"/>
    <property type="project" value="UniProtKB-SubCell"/>
</dbReference>
<protein>
    <recommendedName>
        <fullName evidence="14">G-protein coupled receptors family 3 profile domain-containing protein</fullName>
    </recommendedName>
</protein>
<feature type="transmembrane region" description="Helical" evidence="12">
    <location>
        <begin position="808"/>
        <end position="832"/>
    </location>
</feature>
<dbReference type="FunFam" id="2.10.50.30:FF:000002">
    <property type="entry name" value="Vomeronasal 2 receptor, h1"/>
    <property type="match status" value="1"/>
</dbReference>
<evidence type="ECO:0000256" key="9">
    <source>
        <dbReference type="ARBA" id="ARBA00023170"/>
    </source>
</evidence>
<dbReference type="OrthoDB" id="5984008at2759"/>
<dbReference type="Pfam" id="PF00003">
    <property type="entry name" value="7tm_3"/>
    <property type="match status" value="1"/>
</dbReference>
<accession>A0A8C5MHJ9</accession>
<evidence type="ECO:0000256" key="8">
    <source>
        <dbReference type="ARBA" id="ARBA00023136"/>
    </source>
</evidence>
<evidence type="ECO:0000256" key="6">
    <source>
        <dbReference type="ARBA" id="ARBA00022989"/>
    </source>
</evidence>
<keyword evidence="4 12" id="KW-0812">Transmembrane</keyword>
<dbReference type="PANTHER" id="PTHR24061">
    <property type="entry name" value="CALCIUM-SENSING RECEPTOR-RELATED"/>
    <property type="match status" value="1"/>
</dbReference>
<dbReference type="PRINTS" id="PR01535">
    <property type="entry name" value="VOMERONASL2R"/>
</dbReference>
<proteinExistence type="inferred from homology"/>
<feature type="chain" id="PRO_5034321640" description="G-protein coupled receptors family 3 profile domain-containing protein" evidence="13">
    <location>
        <begin position="21"/>
        <end position="849"/>
    </location>
</feature>
<keyword evidence="16" id="KW-1185">Reference proteome</keyword>
<evidence type="ECO:0000256" key="3">
    <source>
        <dbReference type="ARBA" id="ARBA00022475"/>
    </source>
</evidence>
<dbReference type="SUPFAM" id="SSF53822">
    <property type="entry name" value="Periplasmic binding protein-like I"/>
    <property type="match status" value="1"/>
</dbReference>
<sequence>MNFKQVLLGWRFLFLISIAAEKYIHPPCTLNGHFDLPGIIRKGDVDIGGIFSIHYVESQPDVSFKNEPNRLILYSPYCCFSLRDFQFVQVMRFTIEEINRSNVLLPNVTLGYRIYDGCQTYIQATRAALSMTTGIGTSTNRCAPKPLVAAIIGGSWSTQTIAVTRLVGVFNMPISYFSSCACLSDKHDYPTFLRTIPSDLFQSQAIVQLVSHFKWTWIGIIGENNDYGQNAVSLFKKEAAVSGICVAFTEIIPSIPTPEKVYQIIRNIMIYKVKVVLLIATEVSVGLIFREVSLQNITGIQWLASEAWSTSNLFFNEQSYMHFGGTVGFAIRRAEIAGLKRSLLNTHLYEENNNPFISALWEEMFNCSTTISNMLCTGLEDLNATDNNYLDDQNLRVSYNVYKAVYAVAHALHNIFSTENYDLLSFSTNICQKILPLVKYLKTVKFTTGAGDNVSFDQYGDPYPSYDLVNWQKENRSFIFAHVGEFSQDKRFTLDKPIVWQGLQKEVPVSVCSSSCLPGSRQAVQPGRHSCCFDCIPCEDGKISNHTDSLECMKCSPEYWSNPSKDSCIPKELEFISFKETLGSVLLGGTLFGIALTIITINVFAYNRYSPIVRANNLDLSFCILFSIVLCFLSVVTYLGQPSVLSCMLRHSGFGITFALCMSCVLCKTIVVIVVFNVQHPDMNLASFFSPTKQKVFICLCTTFQIVLCIAWNIVSPPQPVRKITQDSLSISLECDVGSLVAFSLVLGYIGILVSVCFTIAFCARNLPYHYNEAKFITFSMVIVSAVWVTFIPVYLSSPGKYLAAVEMFAILFSSYGLLICIFAPKCYIILLKPNKNSKKYMRNLSWRD</sequence>
<dbReference type="Ensembl" id="ENSLLET00000015294.1">
    <property type="protein sequence ID" value="ENSLLEP00000014721.1"/>
    <property type="gene ID" value="ENSLLEG00000009362.1"/>
</dbReference>
<evidence type="ECO:0000259" key="14">
    <source>
        <dbReference type="PROSITE" id="PS50259"/>
    </source>
</evidence>
<keyword evidence="11" id="KW-0807">Transducer</keyword>
<dbReference type="InterPro" id="IPR038550">
    <property type="entry name" value="GPCR_3_9-Cys_sf"/>
</dbReference>
<evidence type="ECO:0000256" key="13">
    <source>
        <dbReference type="SAM" id="SignalP"/>
    </source>
</evidence>
<feature type="transmembrane region" description="Helical" evidence="12">
    <location>
        <begin position="652"/>
        <end position="676"/>
    </location>
</feature>
<feature type="transmembrane region" description="Helical" evidence="12">
    <location>
        <begin position="776"/>
        <end position="796"/>
    </location>
</feature>
<feature type="transmembrane region" description="Helical" evidence="12">
    <location>
        <begin position="740"/>
        <end position="764"/>
    </location>
</feature>
<evidence type="ECO:0000256" key="10">
    <source>
        <dbReference type="ARBA" id="ARBA00023180"/>
    </source>
</evidence>
<keyword evidence="9" id="KW-0675">Receptor</keyword>
<evidence type="ECO:0000256" key="1">
    <source>
        <dbReference type="ARBA" id="ARBA00004651"/>
    </source>
</evidence>
<dbReference type="AlphaFoldDB" id="A0A8C5MHJ9"/>
<dbReference type="Gene3D" id="3.40.50.2300">
    <property type="match status" value="2"/>
</dbReference>
<dbReference type="InterPro" id="IPR011500">
    <property type="entry name" value="GPCR_3_9-Cys_dom"/>
</dbReference>
<feature type="signal peptide" evidence="13">
    <location>
        <begin position="1"/>
        <end position="20"/>
    </location>
</feature>
<dbReference type="GO" id="GO:0004930">
    <property type="term" value="F:G protein-coupled receptor activity"/>
    <property type="evidence" value="ECO:0007669"/>
    <property type="project" value="UniProtKB-KW"/>
</dbReference>
<dbReference type="Gene3D" id="2.10.50.30">
    <property type="entry name" value="GPCR, family 3, nine cysteines domain"/>
    <property type="match status" value="1"/>
</dbReference>
<reference evidence="15" key="2">
    <citation type="submission" date="2025-09" db="UniProtKB">
        <authorList>
            <consortium name="Ensembl"/>
        </authorList>
    </citation>
    <scope>IDENTIFICATION</scope>
</reference>
<dbReference type="InterPro" id="IPR000337">
    <property type="entry name" value="GPCR_3"/>
</dbReference>
<keyword evidence="7" id="KW-0297">G-protein coupled receptor</keyword>
<dbReference type="InterPro" id="IPR000068">
    <property type="entry name" value="GPCR_3_Ca_sens_rcpt-rel"/>
</dbReference>
<keyword evidence="6 12" id="KW-1133">Transmembrane helix</keyword>
<dbReference type="PROSITE" id="PS50259">
    <property type="entry name" value="G_PROTEIN_RECEP_F3_4"/>
    <property type="match status" value="1"/>
</dbReference>
<evidence type="ECO:0000256" key="11">
    <source>
        <dbReference type="ARBA" id="ARBA00023224"/>
    </source>
</evidence>
<comment type="similarity">
    <text evidence="2">Belongs to the G-protein coupled receptor 3 family.</text>
</comment>
<keyword evidence="5 13" id="KW-0732">Signal</keyword>
<name>A0A8C5MHJ9_9ANUR</name>
<feature type="transmembrane region" description="Helical" evidence="12">
    <location>
        <begin position="696"/>
        <end position="715"/>
    </location>
</feature>
<evidence type="ECO:0000313" key="16">
    <source>
        <dbReference type="Proteomes" id="UP000694569"/>
    </source>
</evidence>
<dbReference type="InterPro" id="IPR004073">
    <property type="entry name" value="GPCR_3_vmron_rcpt_2"/>
</dbReference>
<reference evidence="15" key="1">
    <citation type="submission" date="2025-08" db="UniProtKB">
        <authorList>
            <consortium name="Ensembl"/>
        </authorList>
    </citation>
    <scope>IDENTIFICATION</scope>
</reference>
<keyword evidence="3" id="KW-1003">Cell membrane</keyword>
<dbReference type="GeneTree" id="ENSGT01150000286997"/>
<evidence type="ECO:0000256" key="4">
    <source>
        <dbReference type="ARBA" id="ARBA00022692"/>
    </source>
</evidence>
<evidence type="ECO:0000256" key="5">
    <source>
        <dbReference type="ARBA" id="ARBA00022729"/>
    </source>
</evidence>
<evidence type="ECO:0000256" key="2">
    <source>
        <dbReference type="ARBA" id="ARBA00007242"/>
    </source>
</evidence>
<dbReference type="Pfam" id="PF07562">
    <property type="entry name" value="NCD3G"/>
    <property type="match status" value="1"/>
</dbReference>
<dbReference type="InterPro" id="IPR001828">
    <property type="entry name" value="ANF_lig-bd_rcpt"/>
</dbReference>
<dbReference type="FunFam" id="3.40.50.2300:FF:000016">
    <property type="entry name" value="Taste 1 receptor member 2"/>
    <property type="match status" value="1"/>
</dbReference>
<dbReference type="PANTHER" id="PTHR24061:SF0">
    <property type="entry name" value="C-FAMILY ODORANT RECEPTOR OLFCT1"/>
    <property type="match status" value="1"/>
</dbReference>
<keyword evidence="8 12" id="KW-0472">Membrane</keyword>